<sequence length="316" mass="32962">MSSSTTSDDVASTLQALVGDTRVLSSEDMVVALSQAILLSSGFEFIDRRAWNSPGLPQAHCAAVFTRPAKPGSITEIKWITLGANVMMLAVGLDGANNAEHAGIKTINITTRHIVKPDAEFPFSLVAGSTAADLSRVLADNAVEKLTAAVRAQLMSDNRGELAADAKRELAAATQLPHEQETASSEEGSGISMRRNPASVGHDDLNPLGYRHPFGYDGHDLSEGGGMIVGPGHPMFRSQGGDNGHRPEPFSGGPQALPPGAVPPGARFDPIGPFGPMPGRQGPPARGGGGGPGRLFSGEPDPDAAEPPNSNWNYYM</sequence>
<protein>
    <submittedName>
        <fullName evidence="1">Uncharacterized protein</fullName>
    </submittedName>
</protein>
<name>A0ACC1M815_9FUNG</name>
<gene>
    <name evidence="1" type="ORF">IWW38_001106</name>
</gene>
<organism evidence="1 2">
    <name type="scientific">Coemansia aciculifera</name>
    <dbReference type="NCBI Taxonomy" id="417176"/>
    <lineage>
        <taxon>Eukaryota</taxon>
        <taxon>Fungi</taxon>
        <taxon>Fungi incertae sedis</taxon>
        <taxon>Zoopagomycota</taxon>
        <taxon>Kickxellomycotina</taxon>
        <taxon>Kickxellomycetes</taxon>
        <taxon>Kickxellales</taxon>
        <taxon>Kickxellaceae</taxon>
        <taxon>Coemansia</taxon>
    </lineage>
</organism>
<accession>A0ACC1M815</accession>
<evidence type="ECO:0000313" key="2">
    <source>
        <dbReference type="Proteomes" id="UP001139981"/>
    </source>
</evidence>
<proteinExistence type="predicted"/>
<dbReference type="Proteomes" id="UP001139981">
    <property type="component" value="Unassembled WGS sequence"/>
</dbReference>
<keyword evidence="2" id="KW-1185">Reference proteome</keyword>
<comment type="caution">
    <text evidence="1">The sequence shown here is derived from an EMBL/GenBank/DDBJ whole genome shotgun (WGS) entry which is preliminary data.</text>
</comment>
<evidence type="ECO:0000313" key="1">
    <source>
        <dbReference type="EMBL" id="KAJ2899114.1"/>
    </source>
</evidence>
<reference evidence="1" key="1">
    <citation type="submission" date="2022-07" db="EMBL/GenBank/DDBJ databases">
        <title>Phylogenomic reconstructions and comparative analyses of Kickxellomycotina fungi.</title>
        <authorList>
            <person name="Reynolds N.K."/>
            <person name="Stajich J.E."/>
            <person name="Barry K."/>
            <person name="Grigoriev I.V."/>
            <person name="Crous P."/>
            <person name="Smith M.E."/>
        </authorList>
    </citation>
    <scope>NUCLEOTIDE SEQUENCE</scope>
    <source>
        <strain evidence="1">CBS 190363</strain>
    </source>
</reference>
<dbReference type="EMBL" id="JANBVB010000036">
    <property type="protein sequence ID" value="KAJ2899114.1"/>
    <property type="molecule type" value="Genomic_DNA"/>
</dbReference>